<evidence type="ECO:0000313" key="1">
    <source>
        <dbReference type="EMBL" id="MCC2165440.1"/>
    </source>
</evidence>
<gene>
    <name evidence="1" type="ORF">LKD32_11265</name>
</gene>
<keyword evidence="1" id="KW-0808">Transferase</keyword>
<dbReference type="GO" id="GO:0009236">
    <property type="term" value="P:cobalamin biosynthetic process"/>
    <property type="evidence" value="ECO:0007669"/>
    <property type="project" value="InterPro"/>
</dbReference>
<reference evidence="1" key="1">
    <citation type="submission" date="2021-10" db="EMBL/GenBank/DDBJ databases">
        <title>Anaerobic single-cell dispensing facilitates the cultivation of human gut bacteria.</title>
        <authorList>
            <person name="Afrizal A."/>
        </authorList>
    </citation>
    <scope>NUCLEOTIDE SEQUENCE</scope>
    <source>
        <strain evidence="1">CLA-AA-H274</strain>
    </source>
</reference>
<dbReference type="RefSeq" id="WP_177976862.1">
    <property type="nucleotide sequence ID" value="NZ_JAJEPU010000036.1"/>
</dbReference>
<dbReference type="SUPFAM" id="SSF52540">
    <property type="entry name" value="P-loop containing nucleoside triphosphate hydrolases"/>
    <property type="match status" value="1"/>
</dbReference>
<dbReference type="AlphaFoldDB" id="A0AAE3ATZ3"/>
<dbReference type="Proteomes" id="UP001198962">
    <property type="component" value="Unassembled WGS sequence"/>
</dbReference>
<protein>
    <submittedName>
        <fullName evidence="1">Bifunctional adenosylcobinamide kinase/adenosylcobinamide-phosphate guanylyltransferase</fullName>
    </submittedName>
</protein>
<dbReference type="Pfam" id="PF02283">
    <property type="entry name" value="CobU"/>
    <property type="match status" value="1"/>
</dbReference>
<accession>A0AAE3ATZ3</accession>
<dbReference type="GO" id="GO:0000166">
    <property type="term" value="F:nucleotide binding"/>
    <property type="evidence" value="ECO:0007669"/>
    <property type="project" value="InterPro"/>
</dbReference>
<keyword evidence="2" id="KW-1185">Reference proteome</keyword>
<comment type="caution">
    <text evidence="1">The sequence shown here is derived from an EMBL/GenBank/DDBJ whole genome shotgun (WGS) entry which is preliminary data.</text>
</comment>
<dbReference type="GO" id="GO:0016779">
    <property type="term" value="F:nucleotidyltransferase activity"/>
    <property type="evidence" value="ECO:0007669"/>
    <property type="project" value="UniProtKB-KW"/>
</dbReference>
<sequence length="131" mass="14352">MILIVGGRGQGQTEYAKQCLNDLSESKEDGFRIADGNSDEPKMAIGADLILNLHAFVRSVMKVGGDPRVFTRELLESAPEIVTIDEVGCGIVPIDAFEREYRDEAGVAGQLFASHADQVFRMICGIPQRIR</sequence>
<keyword evidence="1" id="KW-0418">Kinase</keyword>
<evidence type="ECO:0000313" key="2">
    <source>
        <dbReference type="Proteomes" id="UP001198962"/>
    </source>
</evidence>
<name>A0AAE3ATZ3_9FIRM</name>
<dbReference type="Gene3D" id="3.40.50.300">
    <property type="entry name" value="P-loop containing nucleotide triphosphate hydrolases"/>
    <property type="match status" value="1"/>
</dbReference>
<dbReference type="EMBL" id="JAJEPU010000036">
    <property type="protein sequence ID" value="MCC2165440.1"/>
    <property type="molecule type" value="Genomic_DNA"/>
</dbReference>
<dbReference type="InterPro" id="IPR027417">
    <property type="entry name" value="P-loop_NTPase"/>
</dbReference>
<keyword evidence="1" id="KW-0548">Nucleotidyltransferase</keyword>
<dbReference type="GO" id="GO:0043752">
    <property type="term" value="F:adenosylcobinamide kinase activity"/>
    <property type="evidence" value="ECO:0007669"/>
    <property type="project" value="InterPro"/>
</dbReference>
<dbReference type="InterPro" id="IPR003203">
    <property type="entry name" value="CobU/CobP"/>
</dbReference>
<proteinExistence type="predicted"/>
<organism evidence="1 2">
    <name type="scientific">Brotaphodocola catenula</name>
    <dbReference type="NCBI Taxonomy" id="2885361"/>
    <lineage>
        <taxon>Bacteria</taxon>
        <taxon>Bacillati</taxon>
        <taxon>Bacillota</taxon>
        <taxon>Clostridia</taxon>
        <taxon>Lachnospirales</taxon>
        <taxon>Lachnospiraceae</taxon>
        <taxon>Brotaphodocola</taxon>
    </lineage>
</organism>